<dbReference type="HOGENOM" id="CLU_088253_0_0_10"/>
<dbReference type="GO" id="GO:0015288">
    <property type="term" value="F:porin activity"/>
    <property type="evidence" value="ECO:0007669"/>
    <property type="project" value="TreeGrafter"/>
</dbReference>
<dbReference type="KEGG" id="fae:FAES_0702"/>
<feature type="compositionally biased region" description="Low complexity" evidence="8">
    <location>
        <begin position="90"/>
        <end position="105"/>
    </location>
</feature>
<dbReference type="InterPro" id="IPR003423">
    <property type="entry name" value="OMP_efflux"/>
</dbReference>
<reference evidence="9 10" key="1">
    <citation type="journal article" date="2012" name="J. Bacteriol.">
        <title>Genome Sequence of Fibrella aestuarina BUZ 2T, a Filamentous Marine Bacterium.</title>
        <authorList>
            <person name="Filippini M."/>
            <person name="Qi W."/>
            <person name="Blom J."/>
            <person name="Goesmann A."/>
            <person name="Smits T.H."/>
            <person name="Bagheri H.C."/>
        </authorList>
    </citation>
    <scope>NUCLEOTIDE SEQUENCE [LARGE SCALE GENOMIC DNA]</scope>
    <source>
        <strain evidence="10">BUZ 2T</strain>
    </source>
</reference>
<comment type="subcellular location">
    <subcellularLocation>
        <location evidence="1">Cell outer membrane</location>
    </subcellularLocation>
</comment>
<dbReference type="SUPFAM" id="SSF56954">
    <property type="entry name" value="Outer membrane efflux proteins (OEP)"/>
    <property type="match status" value="1"/>
</dbReference>
<keyword evidence="10" id="KW-1185">Reference proteome</keyword>
<dbReference type="AlphaFoldDB" id="I0K3L0"/>
<comment type="similarity">
    <text evidence="2">Belongs to the outer membrane factor (OMF) (TC 1.B.17) family.</text>
</comment>
<gene>
    <name evidence="9" type="ORF">FAES_0702</name>
</gene>
<dbReference type="GO" id="GO:0009279">
    <property type="term" value="C:cell outer membrane"/>
    <property type="evidence" value="ECO:0007669"/>
    <property type="project" value="UniProtKB-SubCell"/>
</dbReference>
<evidence type="ECO:0000256" key="5">
    <source>
        <dbReference type="ARBA" id="ARBA00022692"/>
    </source>
</evidence>
<dbReference type="GO" id="GO:1990281">
    <property type="term" value="C:efflux pump complex"/>
    <property type="evidence" value="ECO:0007669"/>
    <property type="project" value="TreeGrafter"/>
</dbReference>
<keyword evidence="5" id="KW-0812">Transmembrane</keyword>
<proteinExistence type="inferred from homology"/>
<evidence type="ECO:0008006" key="11">
    <source>
        <dbReference type="Google" id="ProtNLM"/>
    </source>
</evidence>
<dbReference type="GO" id="GO:0015562">
    <property type="term" value="F:efflux transmembrane transporter activity"/>
    <property type="evidence" value="ECO:0007669"/>
    <property type="project" value="InterPro"/>
</dbReference>
<accession>I0K3L0</accession>
<dbReference type="PANTHER" id="PTHR30026">
    <property type="entry name" value="OUTER MEMBRANE PROTEIN TOLC"/>
    <property type="match status" value="1"/>
</dbReference>
<evidence type="ECO:0000256" key="6">
    <source>
        <dbReference type="ARBA" id="ARBA00023136"/>
    </source>
</evidence>
<dbReference type="STRING" id="1166018.FAES_0702"/>
<protein>
    <recommendedName>
        <fullName evidence="11">Outer membrane efflux protein</fullName>
    </recommendedName>
</protein>
<keyword evidence="6" id="KW-0472">Membrane</keyword>
<dbReference type="InterPro" id="IPR051906">
    <property type="entry name" value="TolC-like"/>
</dbReference>
<dbReference type="Gene3D" id="1.20.1600.10">
    <property type="entry name" value="Outer membrane efflux proteins (OEP)"/>
    <property type="match status" value="1"/>
</dbReference>
<evidence type="ECO:0000256" key="7">
    <source>
        <dbReference type="ARBA" id="ARBA00023237"/>
    </source>
</evidence>
<evidence type="ECO:0000256" key="3">
    <source>
        <dbReference type="ARBA" id="ARBA00022448"/>
    </source>
</evidence>
<evidence type="ECO:0000256" key="2">
    <source>
        <dbReference type="ARBA" id="ARBA00007613"/>
    </source>
</evidence>
<dbReference type="PATRIC" id="fig|1166018.3.peg.715"/>
<dbReference type="PANTHER" id="PTHR30026:SF20">
    <property type="entry name" value="OUTER MEMBRANE PROTEIN TOLC"/>
    <property type="match status" value="1"/>
</dbReference>
<evidence type="ECO:0000256" key="4">
    <source>
        <dbReference type="ARBA" id="ARBA00022452"/>
    </source>
</evidence>
<keyword evidence="3" id="KW-0813">Transport</keyword>
<keyword evidence="4" id="KW-1134">Transmembrane beta strand</keyword>
<name>I0K3L0_9BACT</name>
<evidence type="ECO:0000313" key="9">
    <source>
        <dbReference type="EMBL" id="CCG98713.1"/>
    </source>
</evidence>
<dbReference type="EMBL" id="HE796683">
    <property type="protein sequence ID" value="CCG98713.1"/>
    <property type="molecule type" value="Genomic_DNA"/>
</dbReference>
<evidence type="ECO:0000256" key="1">
    <source>
        <dbReference type="ARBA" id="ARBA00004442"/>
    </source>
</evidence>
<feature type="region of interest" description="Disordered" evidence="8">
    <location>
        <begin position="86"/>
        <end position="105"/>
    </location>
</feature>
<evidence type="ECO:0000256" key="8">
    <source>
        <dbReference type="SAM" id="MobiDB-lite"/>
    </source>
</evidence>
<sequence>MVSFGKSAGLASDTLYLDVNQDIAVQLLPFEQLLKVAIAYSPLMKYQREVVGIADAATSTTKAQILQNISAGGGYAWTNQSLGGNTRSSVPVTPGTPGTNPDVNTNTSGLQLSNGYRAGVDVRISLFDLFGRKHQIRQAVANQRAAEAQLDVLELQLRQQLITLYQDMITSQQILKVRLLDEQASLAAYRIAEAELQKGTITATAFAASTTQYAQTKSLSEQLKGDFLKQVHFFEALMGVPIQRLKR</sequence>
<dbReference type="eggNOG" id="COG1538">
    <property type="taxonomic scope" value="Bacteria"/>
</dbReference>
<evidence type="ECO:0000313" key="10">
    <source>
        <dbReference type="Proteomes" id="UP000011058"/>
    </source>
</evidence>
<dbReference type="Proteomes" id="UP000011058">
    <property type="component" value="Chromosome"/>
</dbReference>
<dbReference type="Pfam" id="PF02321">
    <property type="entry name" value="OEP"/>
    <property type="match status" value="1"/>
</dbReference>
<keyword evidence="7" id="KW-0998">Cell outer membrane</keyword>
<organism evidence="9 10">
    <name type="scientific">Fibrella aestuarina BUZ 2</name>
    <dbReference type="NCBI Taxonomy" id="1166018"/>
    <lineage>
        <taxon>Bacteria</taxon>
        <taxon>Pseudomonadati</taxon>
        <taxon>Bacteroidota</taxon>
        <taxon>Cytophagia</taxon>
        <taxon>Cytophagales</taxon>
        <taxon>Spirosomataceae</taxon>
        <taxon>Fibrella</taxon>
    </lineage>
</organism>